<gene>
    <name evidence="2" type="ORF">QBC34DRAFT_73869</name>
</gene>
<dbReference type="EMBL" id="MU865914">
    <property type="protein sequence ID" value="KAK4455720.1"/>
    <property type="molecule type" value="Genomic_DNA"/>
</dbReference>
<comment type="caution">
    <text evidence="2">The sequence shown here is derived from an EMBL/GenBank/DDBJ whole genome shotgun (WGS) entry which is preliminary data.</text>
</comment>
<proteinExistence type="predicted"/>
<reference evidence="2" key="2">
    <citation type="submission" date="2023-05" db="EMBL/GenBank/DDBJ databases">
        <authorList>
            <consortium name="Lawrence Berkeley National Laboratory"/>
            <person name="Steindorff A."/>
            <person name="Hensen N."/>
            <person name="Bonometti L."/>
            <person name="Westerberg I."/>
            <person name="Brannstrom I.O."/>
            <person name="Guillou S."/>
            <person name="Cros-Aarteil S."/>
            <person name="Calhoun S."/>
            <person name="Haridas S."/>
            <person name="Kuo A."/>
            <person name="Mondo S."/>
            <person name="Pangilinan J."/>
            <person name="Riley R."/>
            <person name="Labutti K."/>
            <person name="Andreopoulos B."/>
            <person name="Lipzen A."/>
            <person name="Chen C."/>
            <person name="Yanf M."/>
            <person name="Daum C."/>
            <person name="Ng V."/>
            <person name="Clum A."/>
            <person name="Ohm R."/>
            <person name="Martin F."/>
            <person name="Silar P."/>
            <person name="Natvig D."/>
            <person name="Lalanne C."/>
            <person name="Gautier V."/>
            <person name="Ament-Velasquez S.L."/>
            <person name="Kruys A."/>
            <person name="Hutchinson M.I."/>
            <person name="Powell A.J."/>
            <person name="Barry K."/>
            <person name="Miller A.N."/>
            <person name="Grigoriev I.V."/>
            <person name="Debuchy R."/>
            <person name="Gladieux P."/>
            <person name="Thoren M.H."/>
            <person name="Johannesson H."/>
        </authorList>
    </citation>
    <scope>NUCLEOTIDE SEQUENCE</scope>
    <source>
        <strain evidence="2">PSN243</strain>
    </source>
</reference>
<dbReference type="Proteomes" id="UP001321760">
    <property type="component" value="Unassembled WGS sequence"/>
</dbReference>
<reference evidence="2" key="1">
    <citation type="journal article" date="2023" name="Mol. Phylogenet. Evol.">
        <title>Genome-scale phylogeny and comparative genomics of the fungal order Sordariales.</title>
        <authorList>
            <person name="Hensen N."/>
            <person name="Bonometti L."/>
            <person name="Westerberg I."/>
            <person name="Brannstrom I.O."/>
            <person name="Guillou S."/>
            <person name="Cros-Aarteil S."/>
            <person name="Calhoun S."/>
            <person name="Haridas S."/>
            <person name="Kuo A."/>
            <person name="Mondo S."/>
            <person name="Pangilinan J."/>
            <person name="Riley R."/>
            <person name="LaButti K."/>
            <person name="Andreopoulos B."/>
            <person name="Lipzen A."/>
            <person name="Chen C."/>
            <person name="Yan M."/>
            <person name="Daum C."/>
            <person name="Ng V."/>
            <person name="Clum A."/>
            <person name="Steindorff A."/>
            <person name="Ohm R.A."/>
            <person name="Martin F."/>
            <person name="Silar P."/>
            <person name="Natvig D.O."/>
            <person name="Lalanne C."/>
            <person name="Gautier V."/>
            <person name="Ament-Velasquez S.L."/>
            <person name="Kruys A."/>
            <person name="Hutchinson M.I."/>
            <person name="Powell A.J."/>
            <person name="Barry K."/>
            <person name="Miller A.N."/>
            <person name="Grigoriev I.V."/>
            <person name="Debuchy R."/>
            <person name="Gladieux P."/>
            <person name="Hiltunen Thoren M."/>
            <person name="Johannesson H."/>
        </authorList>
    </citation>
    <scope>NUCLEOTIDE SEQUENCE</scope>
    <source>
        <strain evidence="2">PSN243</strain>
    </source>
</reference>
<name>A0AAV9H7I9_9PEZI</name>
<evidence type="ECO:0000256" key="1">
    <source>
        <dbReference type="SAM" id="MobiDB-lite"/>
    </source>
</evidence>
<accession>A0AAV9H7I9</accession>
<feature type="compositionally biased region" description="Polar residues" evidence="1">
    <location>
        <begin position="82"/>
        <end position="96"/>
    </location>
</feature>
<feature type="region of interest" description="Disordered" evidence="1">
    <location>
        <begin position="75"/>
        <end position="99"/>
    </location>
</feature>
<keyword evidence="3" id="KW-1185">Reference proteome</keyword>
<protein>
    <submittedName>
        <fullName evidence="2">Uncharacterized protein</fullName>
    </submittedName>
</protein>
<dbReference type="AlphaFoldDB" id="A0AAV9H7I9"/>
<sequence length="216" mass="24274">MSSFLFRFSRVPLFRTLIDISRNEKCIPLFEDPQTPAERRIEIGEGQMSKNASHRQNRAWGGRCGSAAAAVRRVGGKRGSCQGESPSISTSKSASRTWKEPPTPWTWSFHNFGALFLDEKEPSLPSIAKETLFIASNRCQSCSTIAPFRCRHWPAPELKGSRYCAYITPRYIWLRQPSEALRCGGSPEGGTKTITCRNTKSRCDAQTRRCWPTPSP</sequence>
<evidence type="ECO:0000313" key="2">
    <source>
        <dbReference type="EMBL" id="KAK4455720.1"/>
    </source>
</evidence>
<evidence type="ECO:0000313" key="3">
    <source>
        <dbReference type="Proteomes" id="UP001321760"/>
    </source>
</evidence>
<organism evidence="2 3">
    <name type="scientific">Podospora aff. communis PSN243</name>
    <dbReference type="NCBI Taxonomy" id="3040156"/>
    <lineage>
        <taxon>Eukaryota</taxon>
        <taxon>Fungi</taxon>
        <taxon>Dikarya</taxon>
        <taxon>Ascomycota</taxon>
        <taxon>Pezizomycotina</taxon>
        <taxon>Sordariomycetes</taxon>
        <taxon>Sordariomycetidae</taxon>
        <taxon>Sordariales</taxon>
        <taxon>Podosporaceae</taxon>
        <taxon>Podospora</taxon>
    </lineage>
</organism>